<feature type="region of interest" description="Disordered" evidence="1">
    <location>
        <begin position="1"/>
        <end position="20"/>
    </location>
</feature>
<evidence type="ECO:0000313" key="2">
    <source>
        <dbReference type="EMBL" id="PSN74674.1"/>
    </source>
</evidence>
<name>A0A2T2PAJ7_CORCC</name>
<organism evidence="2 3">
    <name type="scientific">Corynespora cassiicola Philippines</name>
    <dbReference type="NCBI Taxonomy" id="1448308"/>
    <lineage>
        <taxon>Eukaryota</taxon>
        <taxon>Fungi</taxon>
        <taxon>Dikarya</taxon>
        <taxon>Ascomycota</taxon>
        <taxon>Pezizomycotina</taxon>
        <taxon>Dothideomycetes</taxon>
        <taxon>Pleosporomycetidae</taxon>
        <taxon>Pleosporales</taxon>
        <taxon>Corynesporascaceae</taxon>
        <taxon>Corynespora</taxon>
    </lineage>
</organism>
<accession>A0A2T2PAJ7</accession>
<protein>
    <submittedName>
        <fullName evidence="2">Uncharacterized protein</fullName>
    </submittedName>
</protein>
<reference evidence="2 3" key="1">
    <citation type="journal article" date="2018" name="Front. Microbiol.">
        <title>Genome-Wide Analysis of Corynespora cassiicola Leaf Fall Disease Putative Effectors.</title>
        <authorList>
            <person name="Lopez D."/>
            <person name="Ribeiro S."/>
            <person name="Label P."/>
            <person name="Fumanal B."/>
            <person name="Venisse J.S."/>
            <person name="Kohler A."/>
            <person name="de Oliveira R.R."/>
            <person name="Labutti K."/>
            <person name="Lipzen A."/>
            <person name="Lail K."/>
            <person name="Bauer D."/>
            <person name="Ohm R.A."/>
            <person name="Barry K.W."/>
            <person name="Spatafora J."/>
            <person name="Grigoriev I.V."/>
            <person name="Martin F.M."/>
            <person name="Pujade-Renaud V."/>
        </authorList>
    </citation>
    <scope>NUCLEOTIDE SEQUENCE [LARGE SCALE GENOMIC DNA]</scope>
    <source>
        <strain evidence="2 3">Philippines</strain>
    </source>
</reference>
<gene>
    <name evidence="2" type="ORF">BS50DRAFT_643108</name>
</gene>
<sequence length="188" mass="19983">MSMPVTGGASKSRDGNGQYQSGGVIIACRSGRDTLSWVPSWHDTLPALQPMSRQCLAVNRPGIRPRGRVGWRFGQEWRGHNQENGLQGVSRRAAGARMTISQQLPDRLERIDEGQSAVRVRLSGVVASLSGQRGQGSREEAGHGNSGDQHSGILLLHGGFGLGCERCGDGAARLSGRSLGRGGREGCE</sequence>
<evidence type="ECO:0000256" key="1">
    <source>
        <dbReference type="SAM" id="MobiDB-lite"/>
    </source>
</evidence>
<keyword evidence="3" id="KW-1185">Reference proteome</keyword>
<evidence type="ECO:0000313" key="3">
    <source>
        <dbReference type="Proteomes" id="UP000240883"/>
    </source>
</evidence>
<dbReference type="AlphaFoldDB" id="A0A2T2PAJ7"/>
<feature type="non-terminal residue" evidence="2">
    <location>
        <position position="188"/>
    </location>
</feature>
<feature type="region of interest" description="Disordered" evidence="1">
    <location>
        <begin position="129"/>
        <end position="150"/>
    </location>
</feature>
<dbReference type="Proteomes" id="UP000240883">
    <property type="component" value="Unassembled WGS sequence"/>
</dbReference>
<proteinExistence type="predicted"/>
<dbReference type="EMBL" id="KZ678128">
    <property type="protein sequence ID" value="PSN74674.1"/>
    <property type="molecule type" value="Genomic_DNA"/>
</dbReference>